<dbReference type="EMBL" id="AF114171">
    <property type="protein sequence ID" value="AAD27579.1"/>
    <property type="molecule type" value="Genomic_DNA"/>
</dbReference>
<proteinExistence type="predicted"/>
<evidence type="ECO:0000313" key="1">
    <source>
        <dbReference type="EMBL" id="AAD27579.1"/>
    </source>
</evidence>
<reference evidence="1" key="1">
    <citation type="submission" date="1998-12" db="EMBL/GenBank/DDBJ databases">
        <title>Retrotransposable elements of Sorghum bicolor.</title>
        <authorList>
            <person name="Llaca V."/>
            <person name="Lou A."/>
            <person name="Young S."/>
            <person name="Messing J."/>
        </authorList>
    </citation>
    <scope>NUCLEOTIDE SEQUENCE</scope>
</reference>
<protein>
    <submittedName>
        <fullName evidence="1">Uncharacterized protein</fullName>
    </submittedName>
</protein>
<name>Q9XEP9_SORBI</name>
<sequence>MAGLLTERSGGPSPEAWAGALGFRGDLILLIFALAFDIPPLSKLSTDLCHIQMVRIDSSSTALTASTKASGRDENASGIRSFFFWELLLKPQSPLDAIVESGILRKLRLAGFPSATTAAAVYLGYRWWPRCAGAPAICCTSQQTTMRILQPCSPPTFECSYPSPTCSRGSPPDLHLAAMSTGLLELTLSPAIDHDEGDAFGSPSPHKDSGLRPLPLRRRIGLHLEGCGSSRDIFVLSAVGTAVSEGGLYLVAASSHRQQHQLYPVKMEDPVDATSVSEEQEYATQSPYNLAINSEWALLAQKFTKNLARSLLYSGIGRATAPVLCKNQLSLDGSDYSQIRQPLEYRTIVSRTIAGTDACDILVQLSNTLAEESDPQY</sequence>
<dbReference type="AlphaFoldDB" id="Q9XEP9"/>
<organism evidence="1">
    <name type="scientific">Sorghum bicolor</name>
    <name type="common">Sorghum</name>
    <name type="synonym">Sorghum vulgare</name>
    <dbReference type="NCBI Taxonomy" id="4558"/>
    <lineage>
        <taxon>Eukaryota</taxon>
        <taxon>Viridiplantae</taxon>
        <taxon>Streptophyta</taxon>
        <taxon>Embryophyta</taxon>
        <taxon>Tracheophyta</taxon>
        <taxon>Spermatophyta</taxon>
        <taxon>Magnoliopsida</taxon>
        <taxon>Liliopsida</taxon>
        <taxon>Poales</taxon>
        <taxon>Poaceae</taxon>
        <taxon>PACMAD clade</taxon>
        <taxon>Panicoideae</taxon>
        <taxon>Andropogonodae</taxon>
        <taxon>Andropogoneae</taxon>
        <taxon>Sorghinae</taxon>
        <taxon>Sorghum</taxon>
    </lineage>
</organism>
<accession>Q9XEP9</accession>